<sequence length="253" mass="29220">MSMSDESNELRYNFNFDKSENSTHLRQKFHASEKETTSNISIQFTTETNSSVTNSRLNFRKLTSILFHSWGRLLRSKRGSWRLFSKRAASRSASNSKSRNEKDRRNLTNLESAINIDTIHQEEIRIRGRAPDRDRDRGRGRGSAKAWVASKPAFYRDINSHLVTELQTISLIKIAYFNGLEKLRDGEHRRLHSILLIHQIIHKAQSLMITKGLNLEPPWRSTLLSLPSFVPSPCEDDDVPLGVLQLEYKRSTQ</sequence>
<reference evidence="1 2" key="1">
    <citation type="submission" date="2023-04" db="EMBL/GenBank/DDBJ databases">
        <title>Genome of Basidiobolus ranarum AG-B5.</title>
        <authorList>
            <person name="Stajich J.E."/>
            <person name="Carter-House D."/>
            <person name="Gryganskyi A."/>
        </authorList>
    </citation>
    <scope>NUCLEOTIDE SEQUENCE [LARGE SCALE GENOMIC DNA]</scope>
    <source>
        <strain evidence="1 2">AG-B5</strain>
    </source>
</reference>
<accession>A0ABR2WQA2</accession>
<proteinExistence type="predicted"/>
<gene>
    <name evidence="1" type="ORF">K7432_009431</name>
</gene>
<organism evidence="1 2">
    <name type="scientific">Basidiobolus ranarum</name>
    <dbReference type="NCBI Taxonomy" id="34480"/>
    <lineage>
        <taxon>Eukaryota</taxon>
        <taxon>Fungi</taxon>
        <taxon>Fungi incertae sedis</taxon>
        <taxon>Zoopagomycota</taxon>
        <taxon>Entomophthoromycotina</taxon>
        <taxon>Basidiobolomycetes</taxon>
        <taxon>Basidiobolales</taxon>
        <taxon>Basidiobolaceae</taxon>
        <taxon>Basidiobolus</taxon>
    </lineage>
</organism>
<protein>
    <submittedName>
        <fullName evidence="1">Uncharacterized protein</fullName>
    </submittedName>
</protein>
<evidence type="ECO:0000313" key="2">
    <source>
        <dbReference type="Proteomes" id="UP001479436"/>
    </source>
</evidence>
<dbReference type="EMBL" id="JASJQH010000581">
    <property type="protein sequence ID" value="KAK9763675.1"/>
    <property type="molecule type" value="Genomic_DNA"/>
</dbReference>
<dbReference type="Proteomes" id="UP001479436">
    <property type="component" value="Unassembled WGS sequence"/>
</dbReference>
<evidence type="ECO:0000313" key="1">
    <source>
        <dbReference type="EMBL" id="KAK9763675.1"/>
    </source>
</evidence>
<comment type="caution">
    <text evidence="1">The sequence shown here is derived from an EMBL/GenBank/DDBJ whole genome shotgun (WGS) entry which is preliminary data.</text>
</comment>
<keyword evidence="2" id="KW-1185">Reference proteome</keyword>
<name>A0ABR2WQA2_9FUNG</name>